<name>A0ABN8FUL4_9BACL</name>
<reference evidence="1" key="1">
    <citation type="submission" date="2022-01" db="EMBL/GenBank/DDBJ databases">
        <authorList>
            <person name="Criscuolo A."/>
        </authorList>
    </citation>
    <scope>NUCLEOTIDE SEQUENCE</scope>
    <source>
        <strain evidence="1">CIP111893</strain>
    </source>
</reference>
<comment type="caution">
    <text evidence="1">The sequence shown here is derived from an EMBL/GenBank/DDBJ whole genome shotgun (WGS) entry which is preliminary data.</text>
</comment>
<proteinExistence type="predicted"/>
<keyword evidence="2" id="KW-1185">Reference proteome</keyword>
<dbReference type="Proteomes" id="UP000838686">
    <property type="component" value="Unassembled WGS sequence"/>
</dbReference>
<accession>A0ABN8FUL4</accession>
<organism evidence="1 2">
    <name type="scientific">Paenibacillus plantiphilus</name>
    <dbReference type="NCBI Taxonomy" id="2905650"/>
    <lineage>
        <taxon>Bacteria</taxon>
        <taxon>Bacillati</taxon>
        <taxon>Bacillota</taxon>
        <taxon>Bacilli</taxon>
        <taxon>Bacillales</taxon>
        <taxon>Paenibacillaceae</taxon>
        <taxon>Paenibacillus</taxon>
    </lineage>
</organism>
<gene>
    <name evidence="1" type="ORF">PAECIP111893_00197</name>
</gene>
<evidence type="ECO:0000313" key="1">
    <source>
        <dbReference type="EMBL" id="CAH1190144.1"/>
    </source>
</evidence>
<evidence type="ECO:0000313" key="2">
    <source>
        <dbReference type="Proteomes" id="UP000838686"/>
    </source>
</evidence>
<protein>
    <submittedName>
        <fullName evidence="1">Uncharacterized protein</fullName>
    </submittedName>
</protein>
<sequence>MISGFQEIEEIGNEYQFQCAAEEIAPCLDYMRVHRNESA</sequence>
<dbReference type="EMBL" id="CAKMMF010000001">
    <property type="protein sequence ID" value="CAH1190144.1"/>
    <property type="molecule type" value="Genomic_DNA"/>
</dbReference>